<keyword evidence="1" id="KW-0560">Oxidoreductase</keyword>
<dbReference type="Proteomes" id="UP000010846">
    <property type="component" value="Chromosome"/>
</dbReference>
<sequence length="386" mass="40945">MTPHSTRSDTRPDNRSDTAFDIDRTGVVGAGVMGRDIAALLATAGYRVTLVDVDADALTDAQSYHRSNVADSLADAGYEPPDDLAARISYDTELDALADATFVVEAVPEDLGLKRDLVGSLADVLDDDAIVATNTSSLTPGDIAADVVDPSRVVLFHFANPAIPRDLVEIAGDDAADRALETAAAVATAIGKRPIRLEREYRANGLSRLSASIKCAATWELRDASPAAIDTAATAVGFAQGPLELIDRIGLDVHLATVENLEDAYGDRYAPPPAARERMASMIEDGRLGKKTGEGFFEWVDGQAVVPDPEESHDVAPILAALVNEGHRLVDDGVADADAIDEILRRGSAGDVGPFDVESMLGRDFLRDTLSERYAETGAGVYEPVF</sequence>
<dbReference type="GO" id="GO:0006631">
    <property type="term" value="P:fatty acid metabolic process"/>
    <property type="evidence" value="ECO:0007669"/>
    <property type="project" value="InterPro"/>
</dbReference>
<dbReference type="SUPFAM" id="SSF51735">
    <property type="entry name" value="NAD(P)-binding Rossmann-fold domains"/>
    <property type="match status" value="1"/>
</dbReference>
<dbReference type="InterPro" id="IPR006108">
    <property type="entry name" value="3HC_DH_C"/>
</dbReference>
<feature type="domain" description="3-hydroxyacyl-CoA dehydrogenase NAD binding" evidence="3">
    <location>
        <begin position="26"/>
        <end position="197"/>
    </location>
</feature>
<dbReference type="Pfam" id="PF02737">
    <property type="entry name" value="3HCDH_N"/>
    <property type="match status" value="1"/>
</dbReference>
<evidence type="ECO:0000313" key="4">
    <source>
        <dbReference type="EMBL" id="AGB15506.1"/>
    </source>
</evidence>
<dbReference type="GO" id="GO:0070403">
    <property type="term" value="F:NAD+ binding"/>
    <property type="evidence" value="ECO:0007669"/>
    <property type="project" value="InterPro"/>
</dbReference>
<protein>
    <submittedName>
        <fullName evidence="4">3-hydroxyacyl-CoA dehydrogenase</fullName>
    </submittedName>
</protein>
<dbReference type="EMBL" id="CP003050">
    <property type="protein sequence ID" value="AGB15506.1"/>
    <property type="molecule type" value="Genomic_DNA"/>
</dbReference>
<dbReference type="Gene3D" id="1.10.1040.10">
    <property type="entry name" value="N-(1-d-carboxylethyl)-l-norvaline Dehydrogenase, domain 2"/>
    <property type="match status" value="2"/>
</dbReference>
<dbReference type="PANTHER" id="PTHR48075:SF5">
    <property type="entry name" value="3-HYDROXYBUTYRYL-COA DEHYDROGENASE"/>
    <property type="match status" value="1"/>
</dbReference>
<dbReference type="KEGG" id="hru:Halru_0882"/>
<accession>L0IB86</accession>
<proteinExistence type="predicted"/>
<dbReference type="eggNOG" id="arCOG00249">
    <property type="taxonomic scope" value="Archaea"/>
</dbReference>
<dbReference type="AlphaFoldDB" id="L0IB86"/>
<dbReference type="STRING" id="797302.Halru_0882"/>
<gene>
    <name evidence="4" type="ordered locus">Halru_0882</name>
</gene>
<evidence type="ECO:0000313" key="5">
    <source>
        <dbReference type="Proteomes" id="UP000010846"/>
    </source>
</evidence>
<dbReference type="PANTHER" id="PTHR48075">
    <property type="entry name" value="3-HYDROXYACYL-COA DEHYDROGENASE FAMILY PROTEIN"/>
    <property type="match status" value="1"/>
</dbReference>
<evidence type="ECO:0000259" key="2">
    <source>
        <dbReference type="Pfam" id="PF00725"/>
    </source>
</evidence>
<dbReference type="InterPro" id="IPR006176">
    <property type="entry name" value="3-OHacyl-CoA_DH_NAD-bd"/>
</dbReference>
<feature type="domain" description="3-hydroxyacyl-CoA dehydrogenase C-terminal" evidence="2">
    <location>
        <begin position="222"/>
        <end position="299"/>
    </location>
</feature>
<dbReference type="InterPro" id="IPR008927">
    <property type="entry name" value="6-PGluconate_DH-like_C_sf"/>
</dbReference>
<dbReference type="Gene3D" id="3.40.50.720">
    <property type="entry name" value="NAD(P)-binding Rossmann-like Domain"/>
    <property type="match status" value="1"/>
</dbReference>
<dbReference type="InterPro" id="IPR013328">
    <property type="entry name" value="6PGD_dom2"/>
</dbReference>
<reference evidence="4" key="1">
    <citation type="submission" date="2011-09" db="EMBL/GenBank/DDBJ databases">
        <title>Complete sequence of Halovivax ruber XH-70.</title>
        <authorList>
            <consortium name="US DOE Joint Genome Institute"/>
            <person name="Lucas S."/>
            <person name="Han J."/>
            <person name="Lapidus A."/>
            <person name="Cheng J.-F."/>
            <person name="Goodwin L."/>
            <person name="Pitluck S."/>
            <person name="Peters L."/>
            <person name="Mikhailova N."/>
            <person name="Davenport K."/>
            <person name="Detter J.C."/>
            <person name="Han C."/>
            <person name="Tapia R."/>
            <person name="Land M."/>
            <person name="Hauser L."/>
            <person name="Kyrpides N."/>
            <person name="Ivanova N."/>
            <person name="Pagani I."/>
            <person name="Sproer C."/>
            <person name="Anderson I."/>
            <person name="Woyke T."/>
        </authorList>
    </citation>
    <scope>NUCLEOTIDE SEQUENCE</scope>
    <source>
        <strain evidence="4">XH-70</strain>
    </source>
</reference>
<dbReference type="Pfam" id="PF00725">
    <property type="entry name" value="3HCDH"/>
    <property type="match status" value="2"/>
</dbReference>
<dbReference type="GO" id="GO:0016616">
    <property type="term" value="F:oxidoreductase activity, acting on the CH-OH group of donors, NAD or NADP as acceptor"/>
    <property type="evidence" value="ECO:0007669"/>
    <property type="project" value="InterPro"/>
</dbReference>
<organism evidence="4 5">
    <name type="scientific">Halovivax ruber (strain DSM 18193 / JCM 13892 / XH-70)</name>
    <dbReference type="NCBI Taxonomy" id="797302"/>
    <lineage>
        <taxon>Archaea</taxon>
        <taxon>Methanobacteriati</taxon>
        <taxon>Methanobacteriota</taxon>
        <taxon>Stenosarchaea group</taxon>
        <taxon>Halobacteria</taxon>
        <taxon>Halobacteriales</taxon>
        <taxon>Natrialbaceae</taxon>
        <taxon>Halovivax</taxon>
    </lineage>
</organism>
<dbReference type="SUPFAM" id="SSF48179">
    <property type="entry name" value="6-phosphogluconate dehydrogenase C-terminal domain-like"/>
    <property type="match status" value="2"/>
</dbReference>
<dbReference type="InterPro" id="IPR036291">
    <property type="entry name" value="NAD(P)-bd_dom_sf"/>
</dbReference>
<dbReference type="HOGENOM" id="CLU_009834_2_0_2"/>
<evidence type="ECO:0000259" key="3">
    <source>
        <dbReference type="Pfam" id="PF02737"/>
    </source>
</evidence>
<name>L0IB86_HALRX</name>
<keyword evidence="5" id="KW-1185">Reference proteome</keyword>
<feature type="domain" description="3-hydroxyacyl-CoA dehydrogenase C-terminal" evidence="2">
    <location>
        <begin position="318"/>
        <end position="383"/>
    </location>
</feature>
<evidence type="ECO:0000256" key="1">
    <source>
        <dbReference type="ARBA" id="ARBA00023002"/>
    </source>
</evidence>